<sequence>MNRKEKNPAGMILRAERIRQGKGQKEVCYGICVVSYLSKIERGSAEPDMAILKQLFARLGINYETDSAFLTESRKQIDEFFYNLQYGLENETVWKKLAGKWDRLLMSPLTIDIRLVSAIYYSESAWKEVDKSFIESLMKKEADGNDIQNFLNENVSTLVRLEDCMDEKQYAYYSLVCSRLTKDPAEKMEWYQKVQHGLQNTLGMCCLIAGYYEQAEYDAIHRMENRFVTAALEEGNVYALADYYFMNGSAYACVDMDEMMTVYYERTRRLLQNTGWWKEYEQGLYYNMGATYLAVGRYEEALDCLNRVRSEDFLLCHKKAWLHLLLGNTGEADHYLAIMKQLLSRKDMKGKMAERLMYEELCMEQKQDFTADPAYLDLIERLIRALIKEKSFGFLYQYKNVILEAYTRQRKYKKALEFSEQISAKTRKSTF</sequence>
<dbReference type="SMART" id="SM00530">
    <property type="entry name" value="HTH_XRE"/>
    <property type="match status" value="1"/>
</dbReference>
<dbReference type="SUPFAM" id="SSF48452">
    <property type="entry name" value="TPR-like"/>
    <property type="match status" value="1"/>
</dbReference>
<accession>A0A173V931</accession>
<dbReference type="CDD" id="cd00093">
    <property type="entry name" value="HTH_XRE"/>
    <property type="match status" value="1"/>
</dbReference>
<dbReference type="InterPro" id="IPR010982">
    <property type="entry name" value="Lambda_DNA-bd_dom_sf"/>
</dbReference>
<dbReference type="GO" id="GO:0003677">
    <property type="term" value="F:DNA binding"/>
    <property type="evidence" value="ECO:0007669"/>
    <property type="project" value="InterPro"/>
</dbReference>
<dbReference type="PROSITE" id="PS50943">
    <property type="entry name" value="HTH_CROC1"/>
    <property type="match status" value="1"/>
</dbReference>
<organism evidence="2 3">
    <name type="scientific">Roseburia intestinalis</name>
    <dbReference type="NCBI Taxonomy" id="166486"/>
    <lineage>
        <taxon>Bacteria</taxon>
        <taxon>Bacillati</taxon>
        <taxon>Bacillota</taxon>
        <taxon>Clostridia</taxon>
        <taxon>Lachnospirales</taxon>
        <taxon>Lachnospiraceae</taxon>
        <taxon>Roseburia</taxon>
    </lineage>
</organism>
<dbReference type="AlphaFoldDB" id="A0A173V931"/>
<protein>
    <submittedName>
        <fullName evidence="2">Helix-turn-helix domain</fullName>
    </submittedName>
</protein>
<dbReference type="RefSeq" id="WP_055195095.1">
    <property type="nucleotide sequence ID" value="NZ_CABIYH010000021.1"/>
</dbReference>
<dbReference type="Pfam" id="PF01381">
    <property type="entry name" value="HTH_3"/>
    <property type="match status" value="1"/>
</dbReference>
<evidence type="ECO:0000259" key="1">
    <source>
        <dbReference type="PROSITE" id="PS50943"/>
    </source>
</evidence>
<dbReference type="InterPro" id="IPR001387">
    <property type="entry name" value="Cro/C1-type_HTH"/>
</dbReference>
<dbReference type="Gene3D" id="1.25.40.10">
    <property type="entry name" value="Tetratricopeptide repeat domain"/>
    <property type="match status" value="1"/>
</dbReference>
<evidence type="ECO:0000313" key="2">
    <source>
        <dbReference type="EMBL" id="CUN23186.1"/>
    </source>
</evidence>
<dbReference type="PaxDb" id="166486-ERS852572_02685"/>
<dbReference type="InterPro" id="IPR011990">
    <property type="entry name" value="TPR-like_helical_dom_sf"/>
</dbReference>
<dbReference type="Gene3D" id="1.10.260.40">
    <property type="entry name" value="lambda repressor-like DNA-binding domains"/>
    <property type="match status" value="1"/>
</dbReference>
<gene>
    <name evidence="2" type="ORF">ERS852572_02685</name>
</gene>
<evidence type="ECO:0000313" key="3">
    <source>
        <dbReference type="Proteomes" id="UP000095350"/>
    </source>
</evidence>
<proteinExistence type="predicted"/>
<dbReference type="SUPFAM" id="SSF47413">
    <property type="entry name" value="lambda repressor-like DNA-binding domains"/>
    <property type="match status" value="1"/>
</dbReference>
<dbReference type="EMBL" id="CYXZ01000021">
    <property type="protein sequence ID" value="CUN23186.1"/>
    <property type="molecule type" value="Genomic_DNA"/>
</dbReference>
<dbReference type="Proteomes" id="UP000095350">
    <property type="component" value="Unassembled WGS sequence"/>
</dbReference>
<reference evidence="2 3" key="1">
    <citation type="submission" date="2015-09" db="EMBL/GenBank/DDBJ databases">
        <authorList>
            <consortium name="Pathogen Informatics"/>
        </authorList>
    </citation>
    <scope>NUCLEOTIDE SEQUENCE [LARGE SCALE GENOMIC DNA]</scope>
    <source>
        <strain evidence="2 3">2789STDY5834960</strain>
    </source>
</reference>
<dbReference type="OrthoDB" id="252257at2"/>
<dbReference type="STRING" id="166486.ERS852572_02685"/>
<name>A0A173V931_9FIRM</name>
<feature type="domain" description="HTH cro/C1-type" evidence="1">
    <location>
        <begin position="13"/>
        <end position="70"/>
    </location>
</feature>